<sequence>MKERRESTASASTATARSFRELHRKYSTAQAHKTPSHGGRRTPLPAIETQFGDEEEAEAGELQMDEDRSPLSGPIASRLVSPKSPATRSTASPLEEHAGESADSQQRQKLSGPHVQSVKA</sequence>
<feature type="compositionally biased region" description="Low complexity" evidence="1">
    <location>
        <begin position="8"/>
        <end position="17"/>
    </location>
</feature>
<accession>C9SX31</accession>
<feature type="region of interest" description="Disordered" evidence="1">
    <location>
        <begin position="1"/>
        <end position="120"/>
    </location>
</feature>
<dbReference type="KEGG" id="val:VDBG_09331"/>
<dbReference type="EMBL" id="DS985228">
    <property type="protein sequence ID" value="EEY23221.1"/>
    <property type="molecule type" value="Genomic_DNA"/>
</dbReference>
<dbReference type="RefSeq" id="XP_003000136.1">
    <property type="nucleotide sequence ID" value="XM_003000090.1"/>
</dbReference>
<proteinExistence type="predicted"/>
<dbReference type="OrthoDB" id="430364at2759"/>
<evidence type="ECO:0000313" key="3">
    <source>
        <dbReference type="Proteomes" id="UP000008698"/>
    </source>
</evidence>
<evidence type="ECO:0000313" key="2">
    <source>
        <dbReference type="EMBL" id="EEY23221.1"/>
    </source>
</evidence>
<keyword evidence="3" id="KW-1185">Reference proteome</keyword>
<dbReference type="Proteomes" id="UP000008698">
    <property type="component" value="Unassembled WGS sequence"/>
</dbReference>
<protein>
    <submittedName>
        <fullName evidence="2">Uncharacterized protein</fullName>
    </submittedName>
</protein>
<dbReference type="STRING" id="526221.C9SX31"/>
<dbReference type="AlphaFoldDB" id="C9SX31"/>
<dbReference type="GeneID" id="9528967"/>
<evidence type="ECO:0000256" key="1">
    <source>
        <dbReference type="SAM" id="MobiDB-lite"/>
    </source>
</evidence>
<organism evidence="3">
    <name type="scientific">Verticillium alfalfae (strain VaMs.102 / ATCC MYA-4576 / FGSC 10136)</name>
    <name type="common">Verticillium wilt of alfalfa</name>
    <name type="synonym">Verticillium albo-atrum</name>
    <dbReference type="NCBI Taxonomy" id="526221"/>
    <lineage>
        <taxon>Eukaryota</taxon>
        <taxon>Fungi</taxon>
        <taxon>Dikarya</taxon>
        <taxon>Ascomycota</taxon>
        <taxon>Pezizomycotina</taxon>
        <taxon>Sordariomycetes</taxon>
        <taxon>Hypocreomycetidae</taxon>
        <taxon>Glomerellales</taxon>
        <taxon>Plectosphaerellaceae</taxon>
        <taxon>Verticillium</taxon>
    </lineage>
</organism>
<reference evidence="3" key="1">
    <citation type="journal article" date="2011" name="PLoS Pathog.">
        <title>Comparative genomics yields insights into niche adaptation of plant vascular wilt pathogens.</title>
        <authorList>
            <person name="Klosterman S.J."/>
            <person name="Subbarao K.V."/>
            <person name="Kang S."/>
            <person name="Veronese P."/>
            <person name="Gold S.E."/>
            <person name="Thomma B.P.H.J."/>
            <person name="Chen Z."/>
            <person name="Henrissat B."/>
            <person name="Lee Y.-H."/>
            <person name="Park J."/>
            <person name="Garcia-Pedrajas M.D."/>
            <person name="Barbara D.J."/>
            <person name="Anchieta A."/>
            <person name="de Jonge R."/>
            <person name="Santhanam P."/>
            <person name="Maruthachalam K."/>
            <person name="Atallah Z."/>
            <person name="Amyotte S.G."/>
            <person name="Paz Z."/>
            <person name="Inderbitzin P."/>
            <person name="Hayes R.J."/>
            <person name="Heiman D.I."/>
            <person name="Young S."/>
            <person name="Zeng Q."/>
            <person name="Engels R."/>
            <person name="Galagan J."/>
            <person name="Cuomo C.A."/>
            <person name="Dobinson K.F."/>
            <person name="Ma L.-J."/>
        </authorList>
    </citation>
    <scope>NUCLEOTIDE SEQUENCE [LARGE SCALE GENOMIC DNA]</scope>
    <source>
        <strain evidence="3">VaMs.102 / ATCC MYA-4576 / FGSC 10136</strain>
    </source>
</reference>
<dbReference type="HOGENOM" id="CLU_2051437_0_0_1"/>
<gene>
    <name evidence="2" type="ORF">VDBG_09331</name>
</gene>
<name>C9SX31_VERA1</name>